<accession>A0A5K3FT59</accession>
<organism evidence="2">
    <name type="scientific">Mesocestoides corti</name>
    <name type="common">Flatworm</name>
    <dbReference type="NCBI Taxonomy" id="53468"/>
    <lineage>
        <taxon>Eukaryota</taxon>
        <taxon>Metazoa</taxon>
        <taxon>Spiralia</taxon>
        <taxon>Lophotrochozoa</taxon>
        <taxon>Platyhelminthes</taxon>
        <taxon>Cestoda</taxon>
        <taxon>Eucestoda</taxon>
        <taxon>Cyclophyllidea</taxon>
        <taxon>Mesocestoididae</taxon>
        <taxon>Mesocestoides</taxon>
    </lineage>
</organism>
<dbReference type="WBParaSite" id="MCU_011238-RA">
    <property type="protein sequence ID" value="MCU_011238-RA"/>
    <property type="gene ID" value="MCU_011238"/>
</dbReference>
<protein>
    <submittedName>
        <fullName evidence="2">HAP1 N-terminal domain-containing protein</fullName>
    </submittedName>
</protein>
<name>A0A5K3FT59_MESCO</name>
<reference evidence="2" key="1">
    <citation type="submission" date="2019-11" db="UniProtKB">
        <authorList>
            <consortium name="WormBaseParasite"/>
        </authorList>
    </citation>
    <scope>IDENTIFICATION</scope>
</reference>
<sequence>TTEDLKVEVAQLRHRNEDLEDLLELRGENEKLLNGHCQTLLHNLKKEIEEKKKLKIDCEALRFKLLDACHKIELQNAANASDDECRWKDGYGLKDCTYMSRSVYSDHRVKSPCAPASTRSSRPMSEHRCASVDARDHFPAGSFISSGPWLSNTSARRYRSLQHDLGKRRP</sequence>
<keyword evidence="1" id="KW-0175">Coiled coil</keyword>
<evidence type="ECO:0000313" key="2">
    <source>
        <dbReference type="WBParaSite" id="MCU_011238-RA"/>
    </source>
</evidence>
<feature type="coiled-coil region" evidence="1">
    <location>
        <begin position="2"/>
        <end position="64"/>
    </location>
</feature>
<evidence type="ECO:0000256" key="1">
    <source>
        <dbReference type="SAM" id="Coils"/>
    </source>
</evidence>
<proteinExistence type="predicted"/>
<dbReference type="AlphaFoldDB" id="A0A5K3FT59"/>